<organism evidence="2 3">
    <name type="scientific">Strongylus vulgaris</name>
    <name type="common">Blood worm</name>
    <dbReference type="NCBI Taxonomy" id="40348"/>
    <lineage>
        <taxon>Eukaryota</taxon>
        <taxon>Metazoa</taxon>
        <taxon>Ecdysozoa</taxon>
        <taxon>Nematoda</taxon>
        <taxon>Chromadorea</taxon>
        <taxon>Rhabditida</taxon>
        <taxon>Rhabditina</taxon>
        <taxon>Rhabditomorpha</taxon>
        <taxon>Strongyloidea</taxon>
        <taxon>Strongylidae</taxon>
        <taxon>Strongylus</taxon>
    </lineage>
</organism>
<reference evidence="2 3" key="1">
    <citation type="submission" date="2018-11" db="EMBL/GenBank/DDBJ databases">
        <authorList>
            <consortium name="Pathogen Informatics"/>
        </authorList>
    </citation>
    <scope>NUCLEOTIDE SEQUENCE [LARGE SCALE GENOMIC DNA]</scope>
</reference>
<dbReference type="EMBL" id="UYYB01003237">
    <property type="protein sequence ID" value="VDM66596.1"/>
    <property type="molecule type" value="Genomic_DNA"/>
</dbReference>
<dbReference type="AlphaFoldDB" id="A0A3P7IAP8"/>
<protein>
    <submittedName>
        <fullName evidence="2">Uncharacterized protein</fullName>
    </submittedName>
</protein>
<feature type="region of interest" description="Disordered" evidence="1">
    <location>
        <begin position="166"/>
        <end position="189"/>
    </location>
</feature>
<dbReference type="PANTHER" id="PTHR22619">
    <property type="entry name" value="ZINC FINGER SWIM DOMAIN CONTAINING PROTEIN 4, 5, 6"/>
    <property type="match status" value="1"/>
</dbReference>
<dbReference type="OrthoDB" id="10013584at2759"/>
<evidence type="ECO:0000256" key="1">
    <source>
        <dbReference type="SAM" id="MobiDB-lite"/>
    </source>
</evidence>
<accession>A0A3P7IAP8</accession>
<dbReference type="Proteomes" id="UP000270094">
    <property type="component" value="Unassembled WGS sequence"/>
</dbReference>
<evidence type="ECO:0000313" key="3">
    <source>
        <dbReference type="Proteomes" id="UP000270094"/>
    </source>
</evidence>
<dbReference type="GO" id="GO:0031462">
    <property type="term" value="C:Cul2-RING ubiquitin ligase complex"/>
    <property type="evidence" value="ECO:0007669"/>
    <property type="project" value="TreeGrafter"/>
</dbReference>
<name>A0A3P7IAP8_STRVU</name>
<gene>
    <name evidence="2" type="ORF">SVUK_LOCUS1594</name>
</gene>
<dbReference type="PANTHER" id="PTHR22619:SF1">
    <property type="entry name" value="ZINC FINGER SWIM DOMAIN-CONTAINING PROTEIN 8"/>
    <property type="match status" value="1"/>
</dbReference>
<evidence type="ECO:0000313" key="2">
    <source>
        <dbReference type="EMBL" id="VDM66596.1"/>
    </source>
</evidence>
<proteinExistence type="predicted"/>
<keyword evidence="3" id="KW-1185">Reference proteome</keyword>
<sequence length="316" mass="35383">MAIEVVRETWPTHLTPSEAAGLADKASLALHFVQAGQSRDPAVVEEAARLALSVLPYAYTLSAAETQRALLQCREQGASLLESACRAIEEEIVFADVLFRVARYWHDLHYELDQPPMSVHQQHQNQPAQQLQYSSNQHQQYFNIDLFSQPSSSNGLSVANELGRLHQSQSAPQLSGPRLGAQPGSDTRPRLVNAHRVGIRALATMAASANDETRQYILLQTYAHPSTAELYERCIEQFYAAAGVKLSHNRFNSSDMEDAHQLLLAAITAFMRIPHAPTAHTLLEDFYRHVKKQKAWKKDVQHRLGSLLHEALNPQR</sequence>